<name>A0ABD0KIY1_9CAEN</name>
<feature type="compositionally biased region" description="Basic and acidic residues" evidence="1">
    <location>
        <begin position="137"/>
        <end position="183"/>
    </location>
</feature>
<dbReference type="Proteomes" id="UP001519460">
    <property type="component" value="Unassembled WGS sequence"/>
</dbReference>
<dbReference type="AlphaFoldDB" id="A0ABD0KIY1"/>
<reference evidence="2 3" key="1">
    <citation type="journal article" date="2023" name="Sci. Data">
        <title>Genome assembly of the Korean intertidal mud-creeper Batillaria attramentaria.</title>
        <authorList>
            <person name="Patra A.K."/>
            <person name="Ho P.T."/>
            <person name="Jun S."/>
            <person name="Lee S.J."/>
            <person name="Kim Y."/>
            <person name="Won Y.J."/>
        </authorList>
    </citation>
    <scope>NUCLEOTIDE SEQUENCE [LARGE SCALE GENOMIC DNA]</scope>
    <source>
        <strain evidence="2">Wonlab-2016</strain>
    </source>
</reference>
<keyword evidence="3" id="KW-1185">Reference proteome</keyword>
<proteinExistence type="predicted"/>
<gene>
    <name evidence="2" type="ORF">BaRGS_00021853</name>
</gene>
<accession>A0ABD0KIY1</accession>
<protein>
    <submittedName>
        <fullName evidence="2">Uncharacterized protein</fullName>
    </submittedName>
</protein>
<organism evidence="2 3">
    <name type="scientific">Batillaria attramentaria</name>
    <dbReference type="NCBI Taxonomy" id="370345"/>
    <lineage>
        <taxon>Eukaryota</taxon>
        <taxon>Metazoa</taxon>
        <taxon>Spiralia</taxon>
        <taxon>Lophotrochozoa</taxon>
        <taxon>Mollusca</taxon>
        <taxon>Gastropoda</taxon>
        <taxon>Caenogastropoda</taxon>
        <taxon>Sorbeoconcha</taxon>
        <taxon>Cerithioidea</taxon>
        <taxon>Batillariidae</taxon>
        <taxon>Batillaria</taxon>
    </lineage>
</organism>
<feature type="region of interest" description="Disordered" evidence="1">
    <location>
        <begin position="109"/>
        <end position="201"/>
    </location>
</feature>
<sequence>MWSLLSTPVSWCTRTVLIGCSFSSIFFPFRRGNGQGPSHGAKKRWRAEPDQDQRWQIVRGGGSADGDGEPWAGEPGWQEWAGFWHWSLLADNVQSTQRLGNIYGSVRNSQNRSLRKSQDKSLRKSQDKSLRNSQYKKTTEQSEQKPTEQSEQKPTEQLEQQNTERSEQKPTEQSKEKPTEQPEQKPNSVYCTTIDVYVSNH</sequence>
<evidence type="ECO:0000313" key="3">
    <source>
        <dbReference type="Proteomes" id="UP001519460"/>
    </source>
</evidence>
<evidence type="ECO:0000313" key="2">
    <source>
        <dbReference type="EMBL" id="KAK7486882.1"/>
    </source>
</evidence>
<feature type="compositionally biased region" description="Basic and acidic residues" evidence="1">
    <location>
        <begin position="116"/>
        <end position="130"/>
    </location>
</feature>
<evidence type="ECO:0000256" key="1">
    <source>
        <dbReference type="SAM" id="MobiDB-lite"/>
    </source>
</evidence>
<comment type="caution">
    <text evidence="2">The sequence shown here is derived from an EMBL/GenBank/DDBJ whole genome shotgun (WGS) entry which is preliminary data.</text>
</comment>
<dbReference type="EMBL" id="JACVVK020000172">
    <property type="protein sequence ID" value="KAK7486882.1"/>
    <property type="molecule type" value="Genomic_DNA"/>
</dbReference>